<dbReference type="InterPro" id="IPR008638">
    <property type="entry name" value="FhaB/CdiA-like_TPS"/>
</dbReference>
<proteinExistence type="predicted"/>
<evidence type="ECO:0000259" key="1">
    <source>
        <dbReference type="SMART" id="SM00912"/>
    </source>
</evidence>
<dbReference type="SUPFAM" id="SSF51126">
    <property type="entry name" value="Pectin lyase-like"/>
    <property type="match status" value="1"/>
</dbReference>
<feature type="non-terminal residue" evidence="2">
    <location>
        <position position="2118"/>
    </location>
</feature>
<accession>A0ABW4NVW3</accession>
<dbReference type="InterPro" id="IPR024973">
    <property type="entry name" value="ESPR"/>
</dbReference>
<dbReference type="Pfam" id="PF05860">
    <property type="entry name" value="TPS"/>
    <property type="match status" value="1"/>
</dbReference>
<evidence type="ECO:0000313" key="2">
    <source>
        <dbReference type="EMBL" id="MFD1806403.1"/>
    </source>
</evidence>
<dbReference type="Pfam" id="PF13018">
    <property type="entry name" value="ESPR"/>
    <property type="match status" value="1"/>
</dbReference>
<comment type="caution">
    <text evidence="2">The sequence shown here is derived from an EMBL/GenBank/DDBJ whole genome shotgun (WGS) entry which is preliminary data.</text>
</comment>
<dbReference type="NCBIfam" id="TIGR01901">
    <property type="entry name" value="adhes_NPXG"/>
    <property type="match status" value="1"/>
</dbReference>
<dbReference type="InterPro" id="IPR012334">
    <property type="entry name" value="Pectin_lyas_fold"/>
</dbReference>
<gene>
    <name evidence="2" type="ORF">ACFSAV_08525</name>
</gene>
<dbReference type="SMART" id="SM00912">
    <property type="entry name" value="Haemagg_act"/>
    <property type="match status" value="1"/>
</dbReference>
<organism evidence="2 3">
    <name type="scientific">Pasteurella oralis</name>
    <dbReference type="NCBI Taxonomy" id="1071947"/>
    <lineage>
        <taxon>Bacteria</taxon>
        <taxon>Pseudomonadati</taxon>
        <taxon>Pseudomonadota</taxon>
        <taxon>Gammaproteobacteria</taxon>
        <taxon>Pasteurellales</taxon>
        <taxon>Pasteurellaceae</taxon>
        <taxon>Pasteurella</taxon>
    </lineage>
</organism>
<reference evidence="3" key="1">
    <citation type="journal article" date="2019" name="Int. J. Syst. Evol. Microbiol.">
        <title>The Global Catalogue of Microorganisms (GCM) 10K type strain sequencing project: providing services to taxonomists for standard genome sequencing and annotation.</title>
        <authorList>
            <consortium name="The Broad Institute Genomics Platform"/>
            <consortium name="The Broad Institute Genome Sequencing Center for Infectious Disease"/>
            <person name="Wu L."/>
            <person name="Ma J."/>
        </authorList>
    </citation>
    <scope>NUCLEOTIDE SEQUENCE [LARGE SCALE GENOMIC DNA]</scope>
    <source>
        <strain evidence="3">CCM 7950</strain>
    </source>
</reference>
<dbReference type="RefSeq" id="WP_379098521.1">
    <property type="nucleotide sequence ID" value="NZ_JBHUFP010000013.1"/>
</dbReference>
<sequence length="2118" mass="230775">MNKHCYRVIFSKTQQQFIVVSELAKLEGKAQGESEVSVELEDVKTFAKLTALLSSSWQTVQLSQAVLKPLSFALCCALGFVSIQVQANPMNLTHNPLIIQADPTAQANQRPQVMETANGIPQVNIQTPNQQGLSYNRYSQFDVDSKGAILNNSRRDTQTQLGGWVQANPYLAGGEAKVIVNEVNSNRPSQLKGYVEVAGQKADVIIANPSGLHCEGCGVINADRATLTTGKPQIKQGHLDHFVVEKGKVTVSGKGLDNSQSNYTDIIAREAEINAGVWSKKAVKVTTGKNKVSKNNDAVQIINSKSQNNQKEENVTEYALDVSHLGGMYAEKIHLIGTEAGLGVRNAGHIGASAGDVVIDVNGKIVNQHRIQAQQHVTLIAKGDKGTIDNTASAQVLANQGRINVQAEKTLNQSGVMGAKQQVAVQAEAITQSKAGEIQGGEVRLTAQGQVINRGLINSKVETDKQAKTVIKATSIENVGTGRIYGDHVALMADSLHNHDETTSSAIIAARKRLDLGVKQITNQNHQYSGDTTGATALYSSGSLHVGESLNAQDKVIGQAEVLNNRSALIESQGNMYLNVATIHNTNDFFATELQVISEKEVDWHYIVPQGVAESELRIDTRLLHWWSQSRGRNGWAVNSKPKDIRKPHNGDVQSNYLPEVNQCITGTQGAGCEFVADSYYFPQDLAWQHFAIKPTLRENVATLLNDAKVPVAPIAPEEPIAPQNPNASAQQEYEKKLADYQQQKAAYDKAYKVYLQEKAHFDEKVKPAYLQWVKDNENQFTQLGKAITQHNQRRASVAGSRYRNYWTHRVNRQVVKEDVVTQTQAGAILAGGDLKIETQQFSNDKSRVLVGGQLQLQGNLEQRQADGLQFTESYGSKYYSYLRKRKSKTPSGKNKYQRRNENWYSGLLSNSQKSMTLPVASVFDQYAFDNDSLVIKSTGENLQLPSTSLYKINPAADSHVLVETDPAFANRKKWLSGDYMFNMLRGDHNRVHKRLGDGYYEQRLVRDQINQLTGRQFLGHHQDMESQYKALMDNGVTFAKKFHLTPGISLSPEQVAQLTADIVWFEQQTVTLPDGRTQQVLAPRVYAVTQKSDVTPQGTLLSASQVDIHASSISNQGTIVGREIVVLDNQQLTNLGTIAGDLVNIQTAGNVVNQGSIVAEEGLSLEVGGDLIQQSTTQASHINTGYYRHSEINLDRKALLHVKGKNGTLQVSAQNIHLLGADILNEGVGNTTITAKNQLKLTALETMKAEKIGQGNHYRNERVQDVVVSYVKGAGDVKLQAYNIASEGAKLESAKKLTALAENDLVLNAAVKRLDYDEYHQTKSGSFVSKTKQTSYDAISATTHQGSRLAAENIVLQAGNKLSSGGLSVIAEQQVQADAKTIELGTVTDERHETHWEKRRKSGLAGSAKGGVVAVGYQRSKTGHDSNTSDENVQVSQLNAKGDIRLKANEALTLNATQLQAEQDIYLEGKAVNINAVDEVHRSRDSRYSQTSGIGINMVYNPIAVGRDKYQQREQQGATKGIVGQDIARNEAITDTIEMTARGIMPYAKHQRSKGNKYSEHIIAKTAEIDSKGHLKVVATGGDITTQGSQIAVGKTAEFNATGNVNFDVATDRYRKNADSASRGAELNGLNKYVAGVGFSHEAGNQSLHEEKGTLISVGGSSQVVAQEGNITGKGLSLVSEGKNVLQAKGNIVLETAQTEQRGGQQRKSHAIGELAISETERFFGYHRERHNQEGDTLTHQGSQVVSLNDNVVIQAGQDYRQVSSTLLAKDTLDITAQNLYFDATHNVQQHQQSQSDLKIGQFSRVKSPIIDIIQTAERLVKNKDASDRLKAANAMGLAAQGYSLYDNINKMANQRYSSAYLLRVESGMGVAHSRQKQEVETRISQGNLLNAAHLRLHAVSDKTASSPSDSTGNIRLTHTTLTSRDDKGQRIAGSTLNLTGRQIDIQAGESRTKERSRGQNVGVEVGMFAQFGAQSGVGAYATIGGGNQKANGDSLSYHNSQLDSEHVTLRSSQDMNLVGTRVQGKQVDVEAGGNLHIESRQDESRFDSQSTQAGLSAEISFGNAWSVNGNLSAERGKSNYKQVRELSGIIAEEGGYHVTAENVHLRGAVIASTNPA</sequence>
<dbReference type="InterPro" id="IPR025157">
    <property type="entry name" value="Hemagglutinin_rpt"/>
</dbReference>
<dbReference type="Pfam" id="PF13332">
    <property type="entry name" value="Fil_haemagg_2"/>
    <property type="match status" value="3"/>
</dbReference>
<evidence type="ECO:0000313" key="3">
    <source>
        <dbReference type="Proteomes" id="UP001597420"/>
    </source>
</evidence>
<name>A0ABW4NVW3_9PAST</name>
<dbReference type="InterPro" id="IPR011050">
    <property type="entry name" value="Pectin_lyase_fold/virulence"/>
</dbReference>
<protein>
    <submittedName>
        <fullName evidence="2">Hemagglutinin repeat-containing protein</fullName>
    </submittedName>
</protein>
<dbReference type="Proteomes" id="UP001597420">
    <property type="component" value="Unassembled WGS sequence"/>
</dbReference>
<dbReference type="Gene3D" id="2.160.20.10">
    <property type="entry name" value="Single-stranded right-handed beta-helix, Pectin lyase-like"/>
    <property type="match status" value="1"/>
</dbReference>
<dbReference type="EMBL" id="JBHUFP010000013">
    <property type="protein sequence ID" value="MFD1806403.1"/>
    <property type="molecule type" value="Genomic_DNA"/>
</dbReference>
<keyword evidence="3" id="KW-1185">Reference proteome</keyword>
<feature type="domain" description="Filamentous haemagglutinin FhaB/tRNA nuclease CdiA-like TPS" evidence="1">
    <location>
        <begin position="117"/>
        <end position="237"/>
    </location>
</feature>